<sequence>MGAILMPFMAVIYSLLRPCMPPVLTSVIFPNCKSWDDDAGTSFSARLFGSIMMGCVAFPLLTTVIFSIAVVMVYPTVVKLVLIQTMMRDLNRQTENTLLMSTYRILQILTDMHNSVLRQPITATLVGAITICQTFALYILITATSIVPGVVVFFFFMIALEMFIIIMGAFKILANPFLRSVELLYYMERKSGSKWGKRFVRSCPPSKVTLGDGKFFDRATSLVIWRTSVDYLITFLLT</sequence>
<feature type="transmembrane region" description="Helical" evidence="1">
    <location>
        <begin position="147"/>
        <end position="170"/>
    </location>
</feature>
<keyword evidence="1" id="KW-0472">Membrane</keyword>
<keyword evidence="3" id="KW-1185">Reference proteome</keyword>
<reference evidence="2 3" key="1">
    <citation type="submission" date="2015-12" db="EMBL/GenBank/DDBJ databases">
        <title>The genome of Folsomia candida.</title>
        <authorList>
            <person name="Faddeeva A."/>
            <person name="Derks M.F."/>
            <person name="Anvar Y."/>
            <person name="Smit S."/>
            <person name="Van Straalen N."/>
            <person name="Roelofs D."/>
        </authorList>
    </citation>
    <scope>NUCLEOTIDE SEQUENCE [LARGE SCALE GENOMIC DNA]</scope>
    <source>
        <strain evidence="2 3">VU population</strain>
        <tissue evidence="2">Whole body</tissue>
    </source>
</reference>
<dbReference type="AlphaFoldDB" id="A0A226CZL5"/>
<keyword evidence="1" id="KW-1133">Transmembrane helix</keyword>
<gene>
    <name evidence="2" type="ORF">Fcan01_27245</name>
</gene>
<feature type="transmembrane region" description="Helical" evidence="1">
    <location>
        <begin position="49"/>
        <end position="82"/>
    </location>
</feature>
<evidence type="ECO:0000313" key="3">
    <source>
        <dbReference type="Proteomes" id="UP000198287"/>
    </source>
</evidence>
<name>A0A226CZL5_FOLCA</name>
<dbReference type="Proteomes" id="UP000198287">
    <property type="component" value="Unassembled WGS sequence"/>
</dbReference>
<keyword evidence="1" id="KW-0812">Transmembrane</keyword>
<protein>
    <submittedName>
        <fullName evidence="2">Uncharacterized protein</fullName>
    </submittedName>
</protein>
<feature type="transmembrane region" description="Helical" evidence="1">
    <location>
        <begin position="121"/>
        <end position="141"/>
    </location>
</feature>
<organism evidence="2 3">
    <name type="scientific">Folsomia candida</name>
    <name type="common">Springtail</name>
    <dbReference type="NCBI Taxonomy" id="158441"/>
    <lineage>
        <taxon>Eukaryota</taxon>
        <taxon>Metazoa</taxon>
        <taxon>Ecdysozoa</taxon>
        <taxon>Arthropoda</taxon>
        <taxon>Hexapoda</taxon>
        <taxon>Collembola</taxon>
        <taxon>Entomobryomorpha</taxon>
        <taxon>Isotomoidea</taxon>
        <taxon>Isotomidae</taxon>
        <taxon>Proisotominae</taxon>
        <taxon>Folsomia</taxon>
    </lineage>
</organism>
<dbReference type="EMBL" id="LNIX01000050">
    <property type="protein sequence ID" value="OXA37988.1"/>
    <property type="molecule type" value="Genomic_DNA"/>
</dbReference>
<proteinExistence type="predicted"/>
<comment type="caution">
    <text evidence="2">The sequence shown here is derived from an EMBL/GenBank/DDBJ whole genome shotgun (WGS) entry which is preliminary data.</text>
</comment>
<evidence type="ECO:0000313" key="2">
    <source>
        <dbReference type="EMBL" id="OXA37988.1"/>
    </source>
</evidence>
<accession>A0A226CZL5</accession>
<evidence type="ECO:0000256" key="1">
    <source>
        <dbReference type="SAM" id="Phobius"/>
    </source>
</evidence>